<reference evidence="2" key="2">
    <citation type="submission" date="2023-05" db="EMBL/GenBank/DDBJ databases">
        <authorList>
            <consortium name="Lawrence Berkeley National Laboratory"/>
            <person name="Steindorff A."/>
            <person name="Hensen N."/>
            <person name="Bonometti L."/>
            <person name="Westerberg I."/>
            <person name="Brannstrom I.O."/>
            <person name="Guillou S."/>
            <person name="Cros-Aarteil S."/>
            <person name="Calhoun S."/>
            <person name="Haridas S."/>
            <person name="Kuo A."/>
            <person name="Mondo S."/>
            <person name="Pangilinan J."/>
            <person name="Riley R."/>
            <person name="Labutti K."/>
            <person name="Andreopoulos B."/>
            <person name="Lipzen A."/>
            <person name="Chen C."/>
            <person name="Yanf M."/>
            <person name="Daum C."/>
            <person name="Ng V."/>
            <person name="Clum A."/>
            <person name="Ohm R."/>
            <person name="Martin F."/>
            <person name="Silar P."/>
            <person name="Natvig D."/>
            <person name="Lalanne C."/>
            <person name="Gautier V."/>
            <person name="Ament-Velasquez S.L."/>
            <person name="Kruys A."/>
            <person name="Hutchinson M.I."/>
            <person name="Powell A.J."/>
            <person name="Barry K."/>
            <person name="Miller A.N."/>
            <person name="Grigoriev I.V."/>
            <person name="Debuchy R."/>
            <person name="Gladieux P."/>
            <person name="Thoren M.H."/>
            <person name="Johannesson H."/>
        </authorList>
    </citation>
    <scope>NUCLEOTIDE SEQUENCE</scope>
    <source>
        <strain evidence="2">CBS 757.83</strain>
    </source>
</reference>
<gene>
    <name evidence="2" type="ORF">N658DRAFT_555576</name>
</gene>
<proteinExistence type="predicted"/>
<name>A0AAN6T6N9_9PEZI</name>
<reference evidence="2" key="1">
    <citation type="journal article" date="2023" name="Mol. Phylogenet. Evol.">
        <title>Genome-scale phylogeny and comparative genomics of the fungal order Sordariales.</title>
        <authorList>
            <person name="Hensen N."/>
            <person name="Bonometti L."/>
            <person name="Westerberg I."/>
            <person name="Brannstrom I.O."/>
            <person name="Guillou S."/>
            <person name="Cros-Aarteil S."/>
            <person name="Calhoun S."/>
            <person name="Haridas S."/>
            <person name="Kuo A."/>
            <person name="Mondo S."/>
            <person name="Pangilinan J."/>
            <person name="Riley R."/>
            <person name="LaButti K."/>
            <person name="Andreopoulos B."/>
            <person name="Lipzen A."/>
            <person name="Chen C."/>
            <person name="Yan M."/>
            <person name="Daum C."/>
            <person name="Ng V."/>
            <person name="Clum A."/>
            <person name="Steindorff A."/>
            <person name="Ohm R.A."/>
            <person name="Martin F."/>
            <person name="Silar P."/>
            <person name="Natvig D.O."/>
            <person name="Lalanne C."/>
            <person name="Gautier V."/>
            <person name="Ament-Velasquez S.L."/>
            <person name="Kruys A."/>
            <person name="Hutchinson M.I."/>
            <person name="Powell A.J."/>
            <person name="Barry K."/>
            <person name="Miller A.N."/>
            <person name="Grigoriev I.V."/>
            <person name="Debuchy R."/>
            <person name="Gladieux P."/>
            <person name="Hiltunen Thoren M."/>
            <person name="Johannesson H."/>
        </authorList>
    </citation>
    <scope>NUCLEOTIDE SEQUENCE</scope>
    <source>
        <strain evidence="2">CBS 757.83</strain>
    </source>
</reference>
<evidence type="ECO:0000313" key="2">
    <source>
        <dbReference type="EMBL" id="KAK4106783.1"/>
    </source>
</evidence>
<feature type="region of interest" description="Disordered" evidence="1">
    <location>
        <begin position="85"/>
        <end position="175"/>
    </location>
</feature>
<keyword evidence="3" id="KW-1185">Reference proteome</keyword>
<organism evidence="2 3">
    <name type="scientific">Parathielavia hyrcaniae</name>
    <dbReference type="NCBI Taxonomy" id="113614"/>
    <lineage>
        <taxon>Eukaryota</taxon>
        <taxon>Fungi</taxon>
        <taxon>Dikarya</taxon>
        <taxon>Ascomycota</taxon>
        <taxon>Pezizomycotina</taxon>
        <taxon>Sordariomycetes</taxon>
        <taxon>Sordariomycetidae</taxon>
        <taxon>Sordariales</taxon>
        <taxon>Chaetomiaceae</taxon>
        <taxon>Parathielavia</taxon>
    </lineage>
</organism>
<dbReference type="Proteomes" id="UP001305647">
    <property type="component" value="Unassembled WGS sequence"/>
</dbReference>
<evidence type="ECO:0000313" key="3">
    <source>
        <dbReference type="Proteomes" id="UP001305647"/>
    </source>
</evidence>
<accession>A0AAN6T6N9</accession>
<feature type="non-terminal residue" evidence="2">
    <location>
        <position position="212"/>
    </location>
</feature>
<protein>
    <submittedName>
        <fullName evidence="2">Uncharacterized protein</fullName>
    </submittedName>
</protein>
<comment type="caution">
    <text evidence="2">The sequence shown here is derived from an EMBL/GenBank/DDBJ whole genome shotgun (WGS) entry which is preliminary data.</text>
</comment>
<sequence>MSVLLACLRPAAIQNPRQSVLFHLYLSDPRRARCDFRPSFGPSTVAYREGLPGDRPDSFAQLVLSVDPSKSAPFRRKVSWYGGGRIRTRSRVPPSSSVPRRPPGPNNGLSGLTSGRLTAPPAASDIRPTEKSLGVGCSRKRTVSETSSAGHNAFLIHTSPPEKHSRYEYTSPNPSPVRDDGRAIYLRSVAIVLDLPFGHQRFLGLLPTWSSR</sequence>
<dbReference type="EMBL" id="MU863624">
    <property type="protein sequence ID" value="KAK4106783.1"/>
    <property type="molecule type" value="Genomic_DNA"/>
</dbReference>
<dbReference type="AlphaFoldDB" id="A0AAN6T6N9"/>
<evidence type="ECO:0000256" key="1">
    <source>
        <dbReference type="SAM" id="MobiDB-lite"/>
    </source>
</evidence>